<dbReference type="InterPro" id="IPR009057">
    <property type="entry name" value="Homeodomain-like_sf"/>
</dbReference>
<dbReference type="InterPro" id="IPR001647">
    <property type="entry name" value="HTH_TetR"/>
</dbReference>
<dbReference type="InterPro" id="IPR050109">
    <property type="entry name" value="HTH-type_TetR-like_transc_reg"/>
</dbReference>
<gene>
    <name evidence="5" type="ORF">D7316_03823</name>
</gene>
<dbReference type="GO" id="GO:0000976">
    <property type="term" value="F:transcription cis-regulatory region binding"/>
    <property type="evidence" value="ECO:0007669"/>
    <property type="project" value="TreeGrafter"/>
</dbReference>
<protein>
    <recommendedName>
        <fullName evidence="4">HTH tetR-type domain-containing protein</fullName>
    </recommendedName>
</protein>
<organism evidence="5 6">
    <name type="scientific">Gordonia insulae</name>
    <dbReference type="NCBI Taxonomy" id="2420509"/>
    <lineage>
        <taxon>Bacteria</taxon>
        <taxon>Bacillati</taxon>
        <taxon>Actinomycetota</taxon>
        <taxon>Actinomycetes</taxon>
        <taxon>Mycobacteriales</taxon>
        <taxon>Gordoniaceae</taxon>
        <taxon>Gordonia</taxon>
    </lineage>
</organism>
<dbReference type="PANTHER" id="PTHR30055:SF226">
    <property type="entry name" value="HTH-TYPE TRANSCRIPTIONAL REGULATOR PKSA"/>
    <property type="match status" value="1"/>
</dbReference>
<name>A0A3G8JR70_9ACTN</name>
<dbReference type="PROSITE" id="PS50977">
    <property type="entry name" value="HTH_TETR_2"/>
    <property type="match status" value="1"/>
</dbReference>
<evidence type="ECO:0000313" key="5">
    <source>
        <dbReference type="EMBL" id="AZG47215.1"/>
    </source>
</evidence>
<dbReference type="Proteomes" id="UP000271469">
    <property type="component" value="Chromosome"/>
</dbReference>
<evidence type="ECO:0000256" key="1">
    <source>
        <dbReference type="ARBA" id="ARBA00023125"/>
    </source>
</evidence>
<dbReference type="GO" id="GO:0003700">
    <property type="term" value="F:DNA-binding transcription factor activity"/>
    <property type="evidence" value="ECO:0007669"/>
    <property type="project" value="TreeGrafter"/>
</dbReference>
<evidence type="ECO:0000256" key="3">
    <source>
        <dbReference type="SAM" id="MobiDB-lite"/>
    </source>
</evidence>
<dbReference type="SUPFAM" id="SSF46689">
    <property type="entry name" value="Homeodomain-like"/>
    <property type="match status" value="1"/>
</dbReference>
<evidence type="ECO:0000256" key="2">
    <source>
        <dbReference type="PROSITE-ProRule" id="PRU00335"/>
    </source>
</evidence>
<dbReference type="OrthoDB" id="3783612at2"/>
<accession>A0A3G8JR70</accession>
<sequence>MTADEQRWRGTSPADRTEDRRRRLVEAGCELLGREGETGFSVRAVCRTAAVGPRHFYEIFADLDALLTASYDHAVGLLAESVSTAITAEQNPAGLSSRDRLRLIFSAAVSHLEAHPDVARIVFGIAMANDVLRVHAAVTLTSFVDGVRDSVVDDGPTRDALQTTMLSGGLAAVFSGWLSGGLTRSRDEIVDYCTDVSMMILAG</sequence>
<dbReference type="AlphaFoldDB" id="A0A3G8JR70"/>
<dbReference type="Gene3D" id="1.10.357.10">
    <property type="entry name" value="Tetracycline Repressor, domain 2"/>
    <property type="match status" value="1"/>
</dbReference>
<dbReference type="PANTHER" id="PTHR30055">
    <property type="entry name" value="HTH-TYPE TRANSCRIPTIONAL REGULATOR RUTR"/>
    <property type="match status" value="1"/>
</dbReference>
<evidence type="ECO:0000313" key="6">
    <source>
        <dbReference type="Proteomes" id="UP000271469"/>
    </source>
</evidence>
<proteinExistence type="predicted"/>
<keyword evidence="1 2" id="KW-0238">DNA-binding</keyword>
<feature type="DNA-binding region" description="H-T-H motif" evidence="2">
    <location>
        <begin position="41"/>
        <end position="60"/>
    </location>
</feature>
<dbReference type="KEGG" id="gom:D7316_03823"/>
<reference evidence="5 6" key="1">
    <citation type="submission" date="2018-11" db="EMBL/GenBank/DDBJ databases">
        <title>Gordonia insulae sp. nov., isolated from an island soil.</title>
        <authorList>
            <person name="Kim Y.S."/>
            <person name="Kim S.B."/>
        </authorList>
    </citation>
    <scope>NUCLEOTIDE SEQUENCE [LARGE SCALE GENOMIC DNA]</scope>
    <source>
        <strain evidence="5 6">MMS17-SY073</strain>
    </source>
</reference>
<dbReference type="RefSeq" id="WP_124709615.1">
    <property type="nucleotide sequence ID" value="NZ_CP033972.1"/>
</dbReference>
<feature type="region of interest" description="Disordered" evidence="3">
    <location>
        <begin position="1"/>
        <end position="20"/>
    </location>
</feature>
<keyword evidence="6" id="KW-1185">Reference proteome</keyword>
<feature type="domain" description="HTH tetR-type" evidence="4">
    <location>
        <begin position="18"/>
        <end position="78"/>
    </location>
</feature>
<dbReference type="EMBL" id="CP033972">
    <property type="protein sequence ID" value="AZG47215.1"/>
    <property type="molecule type" value="Genomic_DNA"/>
</dbReference>
<evidence type="ECO:0000259" key="4">
    <source>
        <dbReference type="PROSITE" id="PS50977"/>
    </source>
</evidence>